<dbReference type="PANTHER" id="PTHR35568:SF1">
    <property type="entry name" value="TRANSCRIPTIONAL REGULATOR DAUR"/>
    <property type="match status" value="1"/>
</dbReference>
<dbReference type="EMBL" id="CP060634">
    <property type="protein sequence ID" value="QNM06710.1"/>
    <property type="molecule type" value="Genomic_DNA"/>
</dbReference>
<dbReference type="PANTHER" id="PTHR35568">
    <property type="entry name" value="TRANSCRIPTIONAL REGULATOR DAUR"/>
    <property type="match status" value="1"/>
</dbReference>
<dbReference type="InterPro" id="IPR013559">
    <property type="entry name" value="YheO"/>
</dbReference>
<dbReference type="RefSeq" id="WP_249304352.1">
    <property type="nucleotide sequence ID" value="NZ_CP060634.1"/>
</dbReference>
<feature type="domain" description="Transcriptional regulator DauR-like HTH" evidence="2">
    <location>
        <begin position="152"/>
        <end position="213"/>
    </location>
</feature>
<dbReference type="Pfam" id="PF13309">
    <property type="entry name" value="HTH_22"/>
    <property type="match status" value="1"/>
</dbReference>
<dbReference type="Proteomes" id="UP000515823">
    <property type="component" value="Chromosome"/>
</dbReference>
<name>A0A7G9G7C8_9FIRM</name>
<feature type="domain" description="YheO-like" evidence="1">
    <location>
        <begin position="6"/>
        <end position="118"/>
    </location>
</feature>
<protein>
    <submittedName>
        <fullName evidence="3">PAS domain-containing protein</fullName>
    </submittedName>
</protein>
<dbReference type="InterPro" id="IPR039445">
    <property type="entry name" value="DauR-like_HTH"/>
</dbReference>
<keyword evidence="4" id="KW-1185">Reference proteome</keyword>
<dbReference type="KEGG" id="qdo:H9Q78_06240"/>
<sequence length="220" mass="24476">MNGTVEQYIPMVEYIAQVIGRNCEVILHDLSDLNHSVVAVSSHTLTGRKAGDAITDMALMVLHNKSYVDQPFVVNYVGRTKGSPATYRSSTYFIREGREIVGMLCINIDVSAFLSAREALDALIMIEGETGAEPASVPCVSENFTVSREALLAQTFENVSEQFPLPPERLKAAEKRRFVKELYDRGCFGLKGSVPVVSEWLQISESSVYRYLNEVMRDGQ</sequence>
<evidence type="ECO:0000313" key="4">
    <source>
        <dbReference type="Proteomes" id="UP000515823"/>
    </source>
</evidence>
<accession>A0A7G9G7C8</accession>
<dbReference type="AlphaFoldDB" id="A0A7G9G7C8"/>
<gene>
    <name evidence="3" type="ORF">H9Q78_06240</name>
</gene>
<reference evidence="3 4" key="1">
    <citation type="submission" date="2020-08" db="EMBL/GenBank/DDBJ databases">
        <authorList>
            <person name="Liu C."/>
            <person name="Sun Q."/>
        </authorList>
    </citation>
    <scope>NUCLEOTIDE SEQUENCE [LARGE SCALE GENOMIC DNA]</scope>
    <source>
        <strain evidence="3 4">NSJ-38</strain>
    </source>
</reference>
<organism evidence="3 4">
    <name type="scientific">Qiania dongpingensis</name>
    <dbReference type="NCBI Taxonomy" id="2763669"/>
    <lineage>
        <taxon>Bacteria</taxon>
        <taxon>Bacillati</taxon>
        <taxon>Bacillota</taxon>
        <taxon>Clostridia</taxon>
        <taxon>Lachnospirales</taxon>
        <taxon>Lachnospiraceae</taxon>
        <taxon>Qiania</taxon>
    </lineage>
</organism>
<evidence type="ECO:0000313" key="3">
    <source>
        <dbReference type="EMBL" id="QNM06710.1"/>
    </source>
</evidence>
<dbReference type="Pfam" id="PF08348">
    <property type="entry name" value="PAS_6"/>
    <property type="match status" value="1"/>
</dbReference>
<evidence type="ECO:0000259" key="1">
    <source>
        <dbReference type="Pfam" id="PF08348"/>
    </source>
</evidence>
<evidence type="ECO:0000259" key="2">
    <source>
        <dbReference type="Pfam" id="PF13309"/>
    </source>
</evidence>
<proteinExistence type="predicted"/>
<dbReference type="InterPro" id="IPR039446">
    <property type="entry name" value="DauR-like"/>
</dbReference>